<dbReference type="AlphaFoldDB" id="A0A0B7G677"/>
<evidence type="ECO:0000256" key="1">
    <source>
        <dbReference type="SAM" id="MobiDB-lite"/>
    </source>
</evidence>
<proteinExistence type="predicted"/>
<gene>
    <name evidence="2" type="ORF">RSOLAG1IB_10991</name>
</gene>
<name>A0A0B7G677_THACB</name>
<feature type="compositionally biased region" description="Low complexity" evidence="1">
    <location>
        <begin position="21"/>
        <end position="43"/>
    </location>
</feature>
<sequence>MSEYSVRSSSPLAGKDDLRRSPSIKSTKTSSSNASKHTSSTSSSVSSAVSNLIKLVTIGKASPVQDPPTGPALKSSYPSLFDENAKLEAASKAINKILVSLITCVKSFKCPSALDFSADADSYLLLVNNEKNKAFINQLLELSSLRAELEKIPTHGNVELKDKKHAAGTAIVRALQKMRDRQQELYNQSKTELIDQDPATALQNLHTSTLACTKRFQYPTELDFSKKKENSLVQTDKNRRFIDQLCKMEKYRDELSNVQTHGDVELEAQYRDVNVAIGKALQQLKAHQRKVYEKVSITWTRNIRKNH</sequence>
<organism evidence="2 3">
    <name type="scientific">Thanatephorus cucumeris (strain AG1-IB / isolate 7/3/14)</name>
    <name type="common">Lettuce bottom rot fungus</name>
    <name type="synonym">Rhizoctonia solani</name>
    <dbReference type="NCBI Taxonomy" id="1108050"/>
    <lineage>
        <taxon>Eukaryota</taxon>
        <taxon>Fungi</taxon>
        <taxon>Dikarya</taxon>
        <taxon>Basidiomycota</taxon>
        <taxon>Agaricomycotina</taxon>
        <taxon>Agaricomycetes</taxon>
        <taxon>Cantharellales</taxon>
        <taxon>Ceratobasidiaceae</taxon>
        <taxon>Rhizoctonia</taxon>
        <taxon>Rhizoctonia solani AG-1</taxon>
    </lineage>
</organism>
<accession>A0A0B7G677</accession>
<feature type="compositionally biased region" description="Polar residues" evidence="1">
    <location>
        <begin position="1"/>
        <end position="11"/>
    </location>
</feature>
<dbReference type="STRING" id="1108050.A0A0B7G677"/>
<protein>
    <submittedName>
        <fullName evidence="2">Uncharacterized protein</fullName>
    </submittedName>
</protein>
<feature type="region of interest" description="Disordered" evidence="1">
    <location>
        <begin position="1"/>
        <end position="43"/>
    </location>
</feature>
<keyword evidence="3" id="KW-1185">Reference proteome</keyword>
<dbReference type="Proteomes" id="UP000059188">
    <property type="component" value="Unassembled WGS sequence"/>
</dbReference>
<dbReference type="OrthoDB" id="3260343at2759"/>
<dbReference type="EMBL" id="LN679193">
    <property type="protein sequence ID" value="CEL64008.1"/>
    <property type="molecule type" value="Genomic_DNA"/>
</dbReference>
<evidence type="ECO:0000313" key="3">
    <source>
        <dbReference type="Proteomes" id="UP000059188"/>
    </source>
</evidence>
<reference evidence="2 3" key="1">
    <citation type="submission" date="2014-11" db="EMBL/GenBank/DDBJ databases">
        <authorList>
            <person name="Wibberg Daniel"/>
        </authorList>
    </citation>
    <scope>NUCLEOTIDE SEQUENCE [LARGE SCALE GENOMIC DNA]</scope>
    <source>
        <strain evidence="2">Rhizoctonia solani AG1-IB 7/3/14</strain>
    </source>
</reference>
<evidence type="ECO:0000313" key="2">
    <source>
        <dbReference type="EMBL" id="CEL64008.1"/>
    </source>
</evidence>